<evidence type="ECO:0000313" key="3">
    <source>
        <dbReference type="Proteomes" id="UP001419910"/>
    </source>
</evidence>
<gene>
    <name evidence="2" type="ORF">ABC974_13970</name>
</gene>
<name>A0ABU9Y4Q9_9SPHN</name>
<sequence>MRATRAAAAAPNSRIIGGAGTGAGGPPLDPVLPWPPLVLQPLLVLHPLLVLQPWLLEP</sequence>
<proteinExistence type="predicted"/>
<dbReference type="EMBL" id="JBDIME010000011">
    <property type="protein sequence ID" value="MEN2790742.1"/>
    <property type="molecule type" value="Genomic_DNA"/>
</dbReference>
<protein>
    <submittedName>
        <fullName evidence="2">Uncharacterized protein</fullName>
    </submittedName>
</protein>
<evidence type="ECO:0000313" key="2">
    <source>
        <dbReference type="EMBL" id="MEN2790742.1"/>
    </source>
</evidence>
<feature type="region of interest" description="Disordered" evidence="1">
    <location>
        <begin position="1"/>
        <end position="21"/>
    </location>
</feature>
<reference evidence="2 3" key="1">
    <citation type="submission" date="2024-05" db="EMBL/GenBank/DDBJ databases">
        <authorList>
            <person name="Liu Q."/>
            <person name="Xin Y.-H."/>
        </authorList>
    </citation>
    <scope>NUCLEOTIDE SEQUENCE [LARGE SCALE GENOMIC DNA]</scope>
    <source>
        <strain evidence="2 3">CGMCC 1.10181</strain>
    </source>
</reference>
<dbReference type="RefSeq" id="WP_345840457.1">
    <property type="nucleotide sequence ID" value="NZ_JBDIME010000011.1"/>
</dbReference>
<feature type="compositionally biased region" description="Low complexity" evidence="1">
    <location>
        <begin position="1"/>
        <end position="10"/>
    </location>
</feature>
<organism evidence="2 3">
    <name type="scientific">Sphingomonas oligophenolica</name>
    <dbReference type="NCBI Taxonomy" id="301154"/>
    <lineage>
        <taxon>Bacteria</taxon>
        <taxon>Pseudomonadati</taxon>
        <taxon>Pseudomonadota</taxon>
        <taxon>Alphaproteobacteria</taxon>
        <taxon>Sphingomonadales</taxon>
        <taxon>Sphingomonadaceae</taxon>
        <taxon>Sphingomonas</taxon>
    </lineage>
</organism>
<dbReference type="Proteomes" id="UP001419910">
    <property type="component" value="Unassembled WGS sequence"/>
</dbReference>
<accession>A0ABU9Y4Q9</accession>
<keyword evidence="3" id="KW-1185">Reference proteome</keyword>
<comment type="caution">
    <text evidence="2">The sequence shown here is derived from an EMBL/GenBank/DDBJ whole genome shotgun (WGS) entry which is preliminary data.</text>
</comment>
<evidence type="ECO:0000256" key="1">
    <source>
        <dbReference type="SAM" id="MobiDB-lite"/>
    </source>
</evidence>